<dbReference type="InterPro" id="IPR021109">
    <property type="entry name" value="Peptidase_aspartic_dom_sf"/>
</dbReference>
<dbReference type="SUPFAM" id="SSF50630">
    <property type="entry name" value="Acid proteases"/>
    <property type="match status" value="1"/>
</dbReference>
<reference evidence="3 4" key="1">
    <citation type="journal article" date="2019" name="BMC Genomics">
        <title>New insights from Opisthorchis felineus genome: update on genomics of the epidemiologically important liver flukes.</title>
        <authorList>
            <person name="Ershov N.I."/>
            <person name="Mordvinov V.A."/>
            <person name="Prokhortchouk E.B."/>
            <person name="Pakharukova M.Y."/>
            <person name="Gunbin K.V."/>
            <person name="Ustyantsev K."/>
            <person name="Genaev M.A."/>
            <person name="Blinov A.G."/>
            <person name="Mazur A."/>
            <person name="Boulygina E."/>
            <person name="Tsygankova S."/>
            <person name="Khrameeva E."/>
            <person name="Chekanov N."/>
            <person name="Fan G."/>
            <person name="Xiao A."/>
            <person name="Zhang H."/>
            <person name="Xu X."/>
            <person name="Yang H."/>
            <person name="Solovyev V."/>
            <person name="Lee S.M."/>
            <person name="Liu X."/>
            <person name="Afonnikov D.A."/>
            <person name="Skryabin K.G."/>
        </authorList>
    </citation>
    <scope>NUCLEOTIDE SEQUENCE [LARGE SCALE GENOMIC DNA]</scope>
    <source>
        <strain evidence="3">AK-0245</strain>
        <tissue evidence="3">Whole organism</tissue>
    </source>
</reference>
<dbReference type="OrthoDB" id="660550at2759"/>
<gene>
    <name evidence="3" type="ORF">CRM22_009909</name>
</gene>
<comment type="caution">
    <text evidence="3">The sequence shown here is derived from an EMBL/GenBank/DDBJ whole genome shotgun (WGS) entry which is preliminary data.</text>
</comment>
<dbReference type="InterPro" id="IPR034164">
    <property type="entry name" value="Pepsin-like_dom"/>
</dbReference>
<dbReference type="InterPro" id="IPR033121">
    <property type="entry name" value="PEPTIDASE_A1"/>
</dbReference>
<dbReference type="PROSITE" id="PS51767">
    <property type="entry name" value="PEPTIDASE_A1"/>
    <property type="match status" value="1"/>
</dbReference>
<evidence type="ECO:0000256" key="1">
    <source>
        <dbReference type="ARBA" id="ARBA00007447"/>
    </source>
</evidence>
<protein>
    <recommendedName>
        <fullName evidence="2">Peptidase A1 domain-containing protein</fullName>
    </recommendedName>
</protein>
<feature type="domain" description="Peptidase A1" evidence="2">
    <location>
        <begin position="1"/>
        <end position="264"/>
    </location>
</feature>
<dbReference type="GO" id="GO:0004190">
    <property type="term" value="F:aspartic-type endopeptidase activity"/>
    <property type="evidence" value="ECO:0007669"/>
    <property type="project" value="InterPro"/>
</dbReference>
<proteinExistence type="inferred from homology"/>
<dbReference type="InterPro" id="IPR001461">
    <property type="entry name" value="Aspartic_peptidase_A1"/>
</dbReference>
<dbReference type="CDD" id="cd05471">
    <property type="entry name" value="pepsin_like"/>
    <property type="match status" value="1"/>
</dbReference>
<dbReference type="AlphaFoldDB" id="A0A4S2LAP2"/>
<dbReference type="Pfam" id="PF00026">
    <property type="entry name" value="Asp"/>
    <property type="match status" value="1"/>
</dbReference>
<dbReference type="PANTHER" id="PTHR47966">
    <property type="entry name" value="BETA-SITE APP-CLEAVING ENZYME, ISOFORM A-RELATED"/>
    <property type="match status" value="1"/>
</dbReference>
<comment type="similarity">
    <text evidence="1">Belongs to the peptidase A1 family.</text>
</comment>
<organism evidence="3 4">
    <name type="scientific">Opisthorchis felineus</name>
    <dbReference type="NCBI Taxonomy" id="147828"/>
    <lineage>
        <taxon>Eukaryota</taxon>
        <taxon>Metazoa</taxon>
        <taxon>Spiralia</taxon>
        <taxon>Lophotrochozoa</taxon>
        <taxon>Platyhelminthes</taxon>
        <taxon>Trematoda</taxon>
        <taxon>Digenea</taxon>
        <taxon>Opisthorchiida</taxon>
        <taxon>Opisthorchiata</taxon>
        <taxon>Opisthorchiidae</taxon>
        <taxon>Opisthorchis</taxon>
    </lineage>
</organism>
<dbReference type="GO" id="GO:0006508">
    <property type="term" value="P:proteolysis"/>
    <property type="evidence" value="ECO:0007669"/>
    <property type="project" value="InterPro"/>
</dbReference>
<sequence length="268" mass="30223">MDLYYRNKGRFREKRDIVYADLSVSEELDGRPVGRLTVSLLTSHNPNARLPVSSDGYLGFGYPDIERAITDFNILDLMSANGMIDYKRFTLFCVCATHRNNVEPDARIVFGSHRTINPQEFQMVPLEVAHGGWRVLIVRTSVGEISHRPFSATLDSTSRLNKAAVDRALLINNAIGATQQGNIFIVDCDRLEQLPNLIIGFREVHLSLTPQQYIQKENVHGQTRCFSSIVSDPDIVTGGMVLGMAFMEHFLTMFDQQNKKVGFQPRVC</sequence>
<dbReference type="Gene3D" id="2.40.70.10">
    <property type="entry name" value="Acid Proteases"/>
    <property type="match status" value="1"/>
</dbReference>
<dbReference type="PANTHER" id="PTHR47966:SF51">
    <property type="entry name" value="BETA-SITE APP-CLEAVING ENZYME, ISOFORM A-RELATED"/>
    <property type="match status" value="1"/>
</dbReference>
<dbReference type="STRING" id="147828.A0A4S2LAP2"/>
<dbReference type="Proteomes" id="UP000308267">
    <property type="component" value="Unassembled WGS sequence"/>
</dbReference>
<evidence type="ECO:0000313" key="3">
    <source>
        <dbReference type="EMBL" id="TGZ57589.1"/>
    </source>
</evidence>
<dbReference type="EMBL" id="SJOL01009422">
    <property type="protein sequence ID" value="TGZ57589.1"/>
    <property type="molecule type" value="Genomic_DNA"/>
</dbReference>
<evidence type="ECO:0000313" key="4">
    <source>
        <dbReference type="Proteomes" id="UP000308267"/>
    </source>
</evidence>
<keyword evidence="4" id="KW-1185">Reference proteome</keyword>
<name>A0A4S2LAP2_OPIFE</name>
<accession>A0A4S2LAP2</accession>
<evidence type="ECO:0000259" key="2">
    <source>
        <dbReference type="PROSITE" id="PS51767"/>
    </source>
</evidence>